<dbReference type="KEGG" id="cput:CONPUDRAFT_137601"/>
<dbReference type="Proteomes" id="UP000053558">
    <property type="component" value="Unassembled WGS sequence"/>
</dbReference>
<name>A0A5M3MNK2_CONPW</name>
<dbReference type="OrthoDB" id="5371740at2759"/>
<evidence type="ECO:0000313" key="3">
    <source>
        <dbReference type="EMBL" id="EIW80364.1"/>
    </source>
</evidence>
<dbReference type="GO" id="GO:0016491">
    <property type="term" value="F:oxidoreductase activity"/>
    <property type="evidence" value="ECO:0007669"/>
    <property type="project" value="UniProtKB-KW"/>
</dbReference>
<evidence type="ECO:0000313" key="4">
    <source>
        <dbReference type="Proteomes" id="UP000053558"/>
    </source>
</evidence>
<dbReference type="Pfam" id="PF00106">
    <property type="entry name" value="adh_short"/>
    <property type="match status" value="1"/>
</dbReference>
<comment type="caution">
    <text evidence="3">The sequence shown here is derived from an EMBL/GenBank/DDBJ whole genome shotgun (WGS) entry which is preliminary data.</text>
</comment>
<organism evidence="3 4">
    <name type="scientific">Coniophora puteana (strain RWD-64-598)</name>
    <name type="common">Brown rot fungus</name>
    <dbReference type="NCBI Taxonomy" id="741705"/>
    <lineage>
        <taxon>Eukaryota</taxon>
        <taxon>Fungi</taxon>
        <taxon>Dikarya</taxon>
        <taxon>Basidiomycota</taxon>
        <taxon>Agaricomycotina</taxon>
        <taxon>Agaricomycetes</taxon>
        <taxon>Agaricomycetidae</taxon>
        <taxon>Boletales</taxon>
        <taxon>Coniophorineae</taxon>
        <taxon>Coniophoraceae</taxon>
        <taxon>Coniophora</taxon>
    </lineage>
</organism>
<dbReference type="AlphaFoldDB" id="A0A5M3MNK2"/>
<dbReference type="EMBL" id="JH711579">
    <property type="protein sequence ID" value="EIW80364.1"/>
    <property type="molecule type" value="Genomic_DNA"/>
</dbReference>
<protein>
    <submittedName>
        <fullName evidence="3">NAD(P)-binding protein</fullName>
    </submittedName>
</protein>
<accession>A0A5M3MNK2</accession>
<dbReference type="SUPFAM" id="SSF51735">
    <property type="entry name" value="NAD(P)-binding Rossmann-fold domains"/>
    <property type="match status" value="1"/>
</dbReference>
<reference evidence="4" key="1">
    <citation type="journal article" date="2012" name="Science">
        <title>The Paleozoic origin of enzymatic lignin decomposition reconstructed from 31 fungal genomes.</title>
        <authorList>
            <person name="Floudas D."/>
            <person name="Binder M."/>
            <person name="Riley R."/>
            <person name="Barry K."/>
            <person name="Blanchette R.A."/>
            <person name="Henrissat B."/>
            <person name="Martinez A.T."/>
            <person name="Otillar R."/>
            <person name="Spatafora J.W."/>
            <person name="Yadav J.S."/>
            <person name="Aerts A."/>
            <person name="Benoit I."/>
            <person name="Boyd A."/>
            <person name="Carlson A."/>
            <person name="Copeland A."/>
            <person name="Coutinho P.M."/>
            <person name="de Vries R.P."/>
            <person name="Ferreira P."/>
            <person name="Findley K."/>
            <person name="Foster B."/>
            <person name="Gaskell J."/>
            <person name="Glotzer D."/>
            <person name="Gorecki P."/>
            <person name="Heitman J."/>
            <person name="Hesse C."/>
            <person name="Hori C."/>
            <person name="Igarashi K."/>
            <person name="Jurgens J.A."/>
            <person name="Kallen N."/>
            <person name="Kersten P."/>
            <person name="Kohler A."/>
            <person name="Kuees U."/>
            <person name="Kumar T.K.A."/>
            <person name="Kuo A."/>
            <person name="LaButti K."/>
            <person name="Larrondo L.F."/>
            <person name="Lindquist E."/>
            <person name="Ling A."/>
            <person name="Lombard V."/>
            <person name="Lucas S."/>
            <person name="Lundell T."/>
            <person name="Martin R."/>
            <person name="McLaughlin D.J."/>
            <person name="Morgenstern I."/>
            <person name="Morin E."/>
            <person name="Murat C."/>
            <person name="Nagy L.G."/>
            <person name="Nolan M."/>
            <person name="Ohm R.A."/>
            <person name="Patyshakuliyeva A."/>
            <person name="Rokas A."/>
            <person name="Ruiz-Duenas F.J."/>
            <person name="Sabat G."/>
            <person name="Salamov A."/>
            <person name="Samejima M."/>
            <person name="Schmutz J."/>
            <person name="Slot J.C."/>
            <person name="St John F."/>
            <person name="Stenlid J."/>
            <person name="Sun H."/>
            <person name="Sun S."/>
            <person name="Syed K."/>
            <person name="Tsang A."/>
            <person name="Wiebenga A."/>
            <person name="Young D."/>
            <person name="Pisabarro A."/>
            <person name="Eastwood D.C."/>
            <person name="Martin F."/>
            <person name="Cullen D."/>
            <person name="Grigoriev I.V."/>
            <person name="Hibbett D.S."/>
        </authorList>
    </citation>
    <scope>NUCLEOTIDE SEQUENCE [LARGE SCALE GENOMIC DNA]</scope>
    <source>
        <strain evidence="4">RWD-64-598 SS2</strain>
    </source>
</reference>
<dbReference type="PANTHER" id="PTHR43180">
    <property type="entry name" value="3-OXOACYL-(ACYL-CARRIER-PROTEIN) REDUCTASE (AFU_ORTHOLOGUE AFUA_6G11210)"/>
    <property type="match status" value="1"/>
</dbReference>
<dbReference type="OMA" id="KGYWVQG"/>
<comment type="similarity">
    <text evidence="1">Belongs to the short-chain dehydrogenases/reductases (SDR) family.</text>
</comment>
<gene>
    <name evidence="3" type="ORF">CONPUDRAFT_137601</name>
</gene>
<dbReference type="InterPro" id="IPR036291">
    <property type="entry name" value="NAD(P)-bd_dom_sf"/>
</dbReference>
<evidence type="ECO:0000256" key="1">
    <source>
        <dbReference type="ARBA" id="ARBA00006484"/>
    </source>
</evidence>
<sequence>MTTLQDDDLYLHAGRAAGKVLIITGAGNGIGREVAIKFAQLGAKVVIGDLDVTGAEKTAEDIKAAGGQATAVKVNVTNWDDQCRLFEVAQSTYGSVDIVIPNAGIGESGRFGLVKFEDGKPVQPNLFTLDVNLKGALYTAHLAQHYMITTEKKEGDLKSIVFMGSMASWVALPGSVQYAASKHSILGAMRSLSLPLKAQGVRVACIHPFFAETAMISPRERLMFAGIPLTPMARIVGAIVNAATDPNLNTTGAAYVLPDNGLTFRVSQEFFTLGIYGLINKRVGWFKTVGTVFYFINIAKDVRKALIGRKATFALTFLAAWFAWRRTGLSQVIRPLISSYVQQRRR</sequence>
<dbReference type="GeneID" id="19201050"/>
<dbReference type="RefSeq" id="XP_007769323.1">
    <property type="nucleotide sequence ID" value="XM_007771133.1"/>
</dbReference>
<dbReference type="Gene3D" id="3.40.50.720">
    <property type="entry name" value="NAD(P)-binding Rossmann-like Domain"/>
    <property type="match status" value="1"/>
</dbReference>
<dbReference type="PANTHER" id="PTHR43180:SF33">
    <property type="entry name" value="15-HYDROXYPROSTAGLANDIN DEHYDROGENASE [NAD(+)]-LIKE"/>
    <property type="match status" value="1"/>
</dbReference>
<keyword evidence="2" id="KW-0560">Oxidoreductase</keyword>
<dbReference type="InterPro" id="IPR002347">
    <property type="entry name" value="SDR_fam"/>
</dbReference>
<evidence type="ECO:0000256" key="2">
    <source>
        <dbReference type="ARBA" id="ARBA00023002"/>
    </source>
</evidence>
<keyword evidence="4" id="KW-1185">Reference proteome</keyword>
<proteinExistence type="inferred from homology"/>
<dbReference type="PRINTS" id="PR00081">
    <property type="entry name" value="GDHRDH"/>
</dbReference>